<reference evidence="3" key="1">
    <citation type="journal article" date="2019" name="Int. J. Syst. Evol. Microbiol.">
        <title>The Global Catalogue of Microorganisms (GCM) 10K type strain sequencing project: providing services to taxonomists for standard genome sequencing and annotation.</title>
        <authorList>
            <consortium name="The Broad Institute Genomics Platform"/>
            <consortium name="The Broad Institute Genome Sequencing Center for Infectious Disease"/>
            <person name="Wu L."/>
            <person name="Ma J."/>
        </authorList>
    </citation>
    <scope>NUCLEOTIDE SEQUENCE [LARGE SCALE GENOMIC DNA]</scope>
    <source>
        <strain evidence="3">JCM 31202</strain>
    </source>
</reference>
<feature type="transmembrane region" description="Helical" evidence="1">
    <location>
        <begin position="43"/>
        <end position="63"/>
    </location>
</feature>
<proteinExistence type="predicted"/>
<keyword evidence="1" id="KW-0472">Membrane</keyword>
<sequence length="146" mass="15977">MAMTGLRTVTAATVPRQTSPPAAIVEENAPQRLRKLPKRQREALTEIFHWIYGAGGGVLFGLLPDRVRGRRLAGPAYGLAVWLGYELVVGPALGVEHSRHRRETWRAAVALDHLLYGVVVAGRLAPEPAAVTRPRRRLPRLPGRGA</sequence>
<organism evidence="2 3">
    <name type="scientific">Actinomadura sediminis</name>
    <dbReference type="NCBI Taxonomy" id="1038904"/>
    <lineage>
        <taxon>Bacteria</taxon>
        <taxon>Bacillati</taxon>
        <taxon>Actinomycetota</taxon>
        <taxon>Actinomycetes</taxon>
        <taxon>Streptosporangiales</taxon>
        <taxon>Thermomonosporaceae</taxon>
        <taxon>Actinomadura</taxon>
    </lineage>
</organism>
<comment type="caution">
    <text evidence="2">The sequence shown here is derived from an EMBL/GenBank/DDBJ whole genome shotgun (WGS) entry which is preliminary data.</text>
</comment>
<feature type="transmembrane region" description="Helical" evidence="1">
    <location>
        <begin position="75"/>
        <end position="95"/>
    </location>
</feature>
<protein>
    <recommendedName>
        <fullName evidence="4">DUF1440 domain-containing protein</fullName>
    </recommendedName>
</protein>
<name>A0ABW3EIU9_9ACTN</name>
<dbReference type="RefSeq" id="WP_378297226.1">
    <property type="nucleotide sequence ID" value="NZ_JBHTJA010000009.1"/>
</dbReference>
<evidence type="ECO:0000313" key="3">
    <source>
        <dbReference type="Proteomes" id="UP001596972"/>
    </source>
</evidence>
<keyword evidence="1" id="KW-1133">Transmembrane helix</keyword>
<evidence type="ECO:0008006" key="4">
    <source>
        <dbReference type="Google" id="ProtNLM"/>
    </source>
</evidence>
<evidence type="ECO:0000313" key="2">
    <source>
        <dbReference type="EMBL" id="MFD0900273.1"/>
    </source>
</evidence>
<keyword evidence="1" id="KW-0812">Transmembrane</keyword>
<evidence type="ECO:0000256" key="1">
    <source>
        <dbReference type="SAM" id="Phobius"/>
    </source>
</evidence>
<gene>
    <name evidence="2" type="ORF">ACFQ11_07715</name>
</gene>
<dbReference type="Proteomes" id="UP001596972">
    <property type="component" value="Unassembled WGS sequence"/>
</dbReference>
<accession>A0ABW3EIU9</accession>
<keyword evidence="3" id="KW-1185">Reference proteome</keyword>
<dbReference type="EMBL" id="JBHTJA010000009">
    <property type="protein sequence ID" value="MFD0900273.1"/>
    <property type="molecule type" value="Genomic_DNA"/>
</dbReference>